<organism evidence="2 3">
    <name type="scientific">Plicaturopsis crispa FD-325 SS-3</name>
    <dbReference type="NCBI Taxonomy" id="944288"/>
    <lineage>
        <taxon>Eukaryota</taxon>
        <taxon>Fungi</taxon>
        <taxon>Dikarya</taxon>
        <taxon>Basidiomycota</taxon>
        <taxon>Agaricomycotina</taxon>
        <taxon>Agaricomycetes</taxon>
        <taxon>Agaricomycetidae</taxon>
        <taxon>Amylocorticiales</taxon>
        <taxon>Amylocorticiaceae</taxon>
        <taxon>Plicatura</taxon>
        <taxon>Plicaturopsis crispa</taxon>
    </lineage>
</organism>
<reference evidence="2 3" key="1">
    <citation type="submission" date="2014-06" db="EMBL/GenBank/DDBJ databases">
        <title>Evolutionary Origins and Diversification of the Mycorrhizal Mutualists.</title>
        <authorList>
            <consortium name="DOE Joint Genome Institute"/>
            <consortium name="Mycorrhizal Genomics Consortium"/>
            <person name="Kohler A."/>
            <person name="Kuo A."/>
            <person name="Nagy L.G."/>
            <person name="Floudas D."/>
            <person name="Copeland A."/>
            <person name="Barry K.W."/>
            <person name="Cichocki N."/>
            <person name="Veneault-Fourrey C."/>
            <person name="LaButti K."/>
            <person name="Lindquist E.A."/>
            <person name="Lipzen A."/>
            <person name="Lundell T."/>
            <person name="Morin E."/>
            <person name="Murat C."/>
            <person name="Riley R."/>
            <person name="Ohm R."/>
            <person name="Sun H."/>
            <person name="Tunlid A."/>
            <person name="Henrissat B."/>
            <person name="Grigoriev I.V."/>
            <person name="Hibbett D.S."/>
            <person name="Martin F."/>
        </authorList>
    </citation>
    <scope>NUCLEOTIDE SEQUENCE [LARGE SCALE GENOMIC DNA]</scope>
    <source>
        <strain evidence="2 3">FD-325 SS-3</strain>
    </source>
</reference>
<sequence length="219" mass="24633">MSSDANSSRANAARAKGDGRSSKRVGRHWERKKEQRRLVLMMFRGPFPFNLPSQFLPLAGRSRDNGRIGMWQLQNVFPRTLSTNQSPPFNLAYRFRHISYRPFSFSPFPSALCPWILGIAPLRVPGRLKRPETNAGGDSDDDCQISDEKYGSWSPFFVRITPELSVSYEQTNILRECSATISRQTPQGVRGFSSTNFNGMNSSQCRPAFAALTVDSTDS</sequence>
<keyword evidence="3" id="KW-1185">Reference proteome</keyword>
<evidence type="ECO:0000313" key="3">
    <source>
        <dbReference type="Proteomes" id="UP000053263"/>
    </source>
</evidence>
<dbReference type="EMBL" id="KN832570">
    <property type="protein sequence ID" value="KII84516.1"/>
    <property type="molecule type" value="Genomic_DNA"/>
</dbReference>
<dbReference type="HOGENOM" id="CLU_1261998_0_0_1"/>
<proteinExistence type="predicted"/>
<dbReference type="AlphaFoldDB" id="A0A0C9SKX9"/>
<dbReference type="Proteomes" id="UP000053263">
    <property type="component" value="Unassembled WGS sequence"/>
</dbReference>
<feature type="compositionally biased region" description="Basic and acidic residues" evidence="1">
    <location>
        <begin position="15"/>
        <end position="30"/>
    </location>
</feature>
<evidence type="ECO:0000256" key="1">
    <source>
        <dbReference type="SAM" id="MobiDB-lite"/>
    </source>
</evidence>
<protein>
    <submittedName>
        <fullName evidence="2">Uncharacterized protein</fullName>
    </submittedName>
</protein>
<feature type="compositionally biased region" description="Low complexity" evidence="1">
    <location>
        <begin position="1"/>
        <end position="14"/>
    </location>
</feature>
<gene>
    <name evidence="2" type="ORF">PLICRDRAFT_351058</name>
</gene>
<evidence type="ECO:0000313" key="2">
    <source>
        <dbReference type="EMBL" id="KII84516.1"/>
    </source>
</evidence>
<name>A0A0C9SKX9_PLICR</name>
<feature type="region of interest" description="Disordered" evidence="1">
    <location>
        <begin position="1"/>
        <end position="30"/>
    </location>
</feature>
<accession>A0A0C9SKX9</accession>